<dbReference type="EMBL" id="CP039865">
    <property type="protein sequence ID" value="QCK85191.1"/>
    <property type="molecule type" value="Genomic_DNA"/>
</dbReference>
<reference evidence="2 3" key="1">
    <citation type="submission" date="2019-04" db="EMBL/GenBank/DDBJ databases">
        <title>Phreatobacter aquaticus sp. nov.</title>
        <authorList>
            <person name="Choi A."/>
            <person name="Baek K."/>
        </authorList>
    </citation>
    <scope>NUCLEOTIDE SEQUENCE [LARGE SCALE GENOMIC DNA]</scope>
    <source>
        <strain evidence="2 3">NMCR1094</strain>
    </source>
</reference>
<dbReference type="InterPro" id="IPR038726">
    <property type="entry name" value="PDDEXK_AddAB-type"/>
</dbReference>
<gene>
    <name evidence="2" type="primary">addB</name>
    <name evidence="2" type="ORF">E8L99_05045</name>
</gene>
<evidence type="ECO:0000313" key="2">
    <source>
        <dbReference type="EMBL" id="QCK85191.1"/>
    </source>
</evidence>
<dbReference type="AlphaFoldDB" id="A0A4D7QF08"/>
<organism evidence="2 3">
    <name type="scientific">Phreatobacter aquaticus</name>
    <dbReference type="NCBI Taxonomy" id="2570229"/>
    <lineage>
        <taxon>Bacteria</taxon>
        <taxon>Pseudomonadati</taxon>
        <taxon>Pseudomonadota</taxon>
        <taxon>Alphaproteobacteria</taxon>
        <taxon>Hyphomicrobiales</taxon>
        <taxon>Phreatobacteraceae</taxon>
        <taxon>Phreatobacter</taxon>
    </lineage>
</organism>
<protein>
    <submittedName>
        <fullName evidence="2">Double-strand break repair protein AddB</fullName>
    </submittedName>
</protein>
<dbReference type="Pfam" id="PF12705">
    <property type="entry name" value="PDDEXK_1"/>
    <property type="match status" value="1"/>
</dbReference>
<dbReference type="InterPro" id="IPR014153">
    <property type="entry name" value="Ds_break_AddB"/>
</dbReference>
<proteinExistence type="predicted"/>
<dbReference type="InterPro" id="IPR027417">
    <property type="entry name" value="P-loop_NTPase"/>
</dbReference>
<keyword evidence="3" id="KW-1185">Reference proteome</keyword>
<dbReference type="RefSeq" id="WP_137098525.1">
    <property type="nucleotide sequence ID" value="NZ_CP039865.1"/>
</dbReference>
<accession>A0A4D7QF08</accession>
<name>A0A4D7QF08_9HYPH</name>
<evidence type="ECO:0000313" key="3">
    <source>
        <dbReference type="Proteomes" id="UP000298588"/>
    </source>
</evidence>
<dbReference type="Proteomes" id="UP000298588">
    <property type="component" value="Chromosome"/>
</dbReference>
<dbReference type="KEGG" id="paqt:E8L99_05045"/>
<sequence>MAVLPNVLSIPASRPLLATLAAAILDGQVIAGWPDRSDPLSLASGTILLPNRRACRAMRDAFLDLSGGEPVLLPRIAPIGDVDEDEWAFADPNPLDRLGIDAIRPAMAGLERQLTLAALVRRWAESVDRAVVRLGADEPLIVSTSTGDALSLASDLMRLMDQVETERVAWAGLETIVEAGLDRFWAMTRDFLTIATRHWPALLAERGLQEPAVRRDQLIAAETERLKAAAGPLIAAGSTGSILATRDLLRAVALHPKGALVLPGLDRDLDAASWAAIAGEGGAKAHGHPQYGLKRLIDHVGILAGDVRELSGPAPHGRERLMSDVMRPAATTEAWLEARTVAGPSMLDGITVIEAQAERDEALAVALVLREIAEDPTRRAALVTPDRALARRVTAELARWQVVVDDSGGRPLGTSPAATVARLVAAIALDDPAPAQVLALLAHPAIDLGLDADRLADAIAAIELRVLRGLRPQGGLAGYCRVLDEAVPLEGSAIDPLRRVTAEALADGRSVMSLLFQALRHFDEVLQGGPIPLAELALRHGRALSDLRLKADAEGTEALLDLLTRMAGPAAAEFLIPVGDYPAALDALMSTETVRMAADPGARIRILGLPEARLLAVDTVVMAGLVEGSWPGDPKLDPWLNRAMRSAFGIDPPERRIGLAAHDFCQLLGTPRVVLSRAAKTGGVPTVASRWVQRLAAVLGGETWALLKARGDQVLALAQELDRPAAVVPVLRPQPAPPLELRPARLSVTEIETLLRDPYAIYARHVLMLRPLDALDEEPGAAERGTLIHDALAAYAQEIARTGIPADPVGRLLAIGQDKFQPFWADPTVRAVWWPRFMAIARWFVADDLARRPDLQGVHVELGGRMEWDTPGGRRFVLTARADRIEVRADGALDVIDYKTGQPPSKPQVESGLSPQLPLEAAVARAGGFKGIPKDMPVAGLVYVKLGGRDPAGEVLPIQPDMGVAGLVEDVEEKLRGLVAAFENPAQGYLSWAIPQFATGRSNDYAHLARVKEWAASGGGE</sequence>
<dbReference type="SUPFAM" id="SSF52540">
    <property type="entry name" value="P-loop containing nucleoside triphosphate hydrolases"/>
    <property type="match status" value="1"/>
</dbReference>
<dbReference type="NCBIfam" id="TIGR02786">
    <property type="entry name" value="addB_alphas"/>
    <property type="match status" value="1"/>
</dbReference>
<dbReference type="OrthoDB" id="9780606at2"/>
<evidence type="ECO:0000259" key="1">
    <source>
        <dbReference type="Pfam" id="PF12705"/>
    </source>
</evidence>
<feature type="domain" description="PD-(D/E)XK endonuclease-like" evidence="1">
    <location>
        <begin position="745"/>
        <end position="981"/>
    </location>
</feature>